<keyword evidence="8" id="KW-0670">Pyruvate</keyword>
<keyword evidence="4" id="KW-0677">Repeat</keyword>
<evidence type="ECO:0000313" key="9">
    <source>
        <dbReference type="Proteomes" id="UP000555728"/>
    </source>
</evidence>
<name>A0A7W6S058_9PROT</name>
<dbReference type="FunFam" id="3.40.250.10:FF:000015">
    <property type="entry name" value="Sulfurtransferase"/>
    <property type="match status" value="1"/>
</dbReference>
<dbReference type="GO" id="GO:0005737">
    <property type="term" value="C:cytoplasm"/>
    <property type="evidence" value="ECO:0007669"/>
    <property type="project" value="UniProtKB-SubCell"/>
</dbReference>
<keyword evidence="2" id="KW-0963">Cytoplasm</keyword>
<keyword evidence="9" id="KW-1185">Reference proteome</keyword>
<dbReference type="Proteomes" id="UP000555728">
    <property type="component" value="Unassembled WGS sequence"/>
</dbReference>
<dbReference type="Gene3D" id="3.40.250.10">
    <property type="entry name" value="Rhodanese-like domain"/>
    <property type="match status" value="2"/>
</dbReference>
<dbReference type="InterPro" id="IPR045078">
    <property type="entry name" value="TST/MPST-like"/>
</dbReference>
<evidence type="ECO:0000256" key="6">
    <source>
        <dbReference type="RuleBase" id="RU000507"/>
    </source>
</evidence>
<feature type="domain" description="Rhodanese" evidence="7">
    <location>
        <begin position="20"/>
        <end position="138"/>
    </location>
</feature>
<evidence type="ECO:0000256" key="4">
    <source>
        <dbReference type="ARBA" id="ARBA00022737"/>
    </source>
</evidence>
<keyword evidence="3 6" id="KW-0808">Transferase</keyword>
<sequence>MASSRPDPLVTPQWLADTLSAPDLRVVDARHFMPGDPRDPAEEYAREHIPGAVFFDIDRIAEPDTALPHMLPDPVLFSARVRELGLGDGNRIVVYDHVGGACAAARVWWMFRVFGHRDVWVLDGGLPKWIAEGRPVDDRPARVTRRHFTARVDWSQVARAEDVARHLERGSAQVVDVRGAERFRGEAEEPRPVARTGHMPGALNAPFAALQTGAHGEMADAAAIRAILTDAGVDLSRPVVTSCGSGVTACYTALALHRIGHPDVAVYDGSWAEWGDRSDLPVTR</sequence>
<feature type="domain" description="Rhodanese" evidence="7">
    <location>
        <begin position="168"/>
        <end position="283"/>
    </location>
</feature>
<dbReference type="InterPro" id="IPR001763">
    <property type="entry name" value="Rhodanese-like_dom"/>
</dbReference>
<dbReference type="AlphaFoldDB" id="A0A7W6S058"/>
<protein>
    <recommendedName>
        <fullName evidence="6">Sulfurtransferase</fullName>
    </recommendedName>
</protein>
<evidence type="ECO:0000256" key="3">
    <source>
        <dbReference type="ARBA" id="ARBA00022679"/>
    </source>
</evidence>
<evidence type="ECO:0000256" key="2">
    <source>
        <dbReference type="ARBA" id="ARBA00022490"/>
    </source>
</evidence>
<dbReference type="InterPro" id="IPR001307">
    <property type="entry name" value="Thiosulphate_STrfase_CS"/>
</dbReference>
<evidence type="ECO:0000259" key="7">
    <source>
        <dbReference type="PROSITE" id="PS50206"/>
    </source>
</evidence>
<gene>
    <name evidence="8" type="ORF">GGD88_002158</name>
</gene>
<evidence type="ECO:0000313" key="8">
    <source>
        <dbReference type="EMBL" id="MBB4286428.1"/>
    </source>
</evidence>
<dbReference type="SUPFAM" id="SSF52821">
    <property type="entry name" value="Rhodanese/Cell cycle control phosphatase"/>
    <property type="match status" value="2"/>
</dbReference>
<dbReference type="PROSITE" id="PS00683">
    <property type="entry name" value="RHODANESE_2"/>
    <property type="match status" value="1"/>
</dbReference>
<accession>A0A7W6S058</accession>
<dbReference type="GO" id="GO:0016784">
    <property type="term" value="F:3-mercaptopyruvate sulfurtransferase activity"/>
    <property type="evidence" value="ECO:0007669"/>
    <property type="project" value="UniProtKB-EC"/>
</dbReference>
<comment type="caution">
    <text evidence="8">The sequence shown here is derived from an EMBL/GenBank/DDBJ whole genome shotgun (WGS) entry which is preliminary data.</text>
</comment>
<dbReference type="PROSITE" id="PS50206">
    <property type="entry name" value="RHODANESE_3"/>
    <property type="match status" value="2"/>
</dbReference>
<dbReference type="Pfam" id="PF00581">
    <property type="entry name" value="Rhodanese"/>
    <property type="match status" value="2"/>
</dbReference>
<dbReference type="GO" id="GO:0004792">
    <property type="term" value="F:thiosulfate-cyanide sulfurtransferase activity"/>
    <property type="evidence" value="ECO:0007669"/>
    <property type="project" value="InterPro"/>
</dbReference>
<dbReference type="FunFam" id="3.40.250.10:FF:000001">
    <property type="entry name" value="Sulfurtransferase"/>
    <property type="match status" value="1"/>
</dbReference>
<dbReference type="CDD" id="cd01449">
    <property type="entry name" value="TST_Repeat_2"/>
    <property type="match status" value="1"/>
</dbReference>
<evidence type="ECO:0000256" key="1">
    <source>
        <dbReference type="ARBA" id="ARBA00004496"/>
    </source>
</evidence>
<comment type="subcellular location">
    <subcellularLocation>
        <location evidence="1">Cytoplasm</location>
    </subcellularLocation>
</comment>
<proteinExistence type="predicted"/>
<dbReference type="PANTHER" id="PTHR11364:SF27">
    <property type="entry name" value="SULFURTRANSFERASE"/>
    <property type="match status" value="1"/>
</dbReference>
<dbReference type="PROSITE" id="PS00380">
    <property type="entry name" value="RHODANESE_1"/>
    <property type="match status" value="1"/>
</dbReference>
<dbReference type="RefSeq" id="WP_184435292.1">
    <property type="nucleotide sequence ID" value="NZ_JACIGI010000016.1"/>
</dbReference>
<dbReference type="EMBL" id="JACIGI010000016">
    <property type="protein sequence ID" value="MBB4286428.1"/>
    <property type="molecule type" value="Genomic_DNA"/>
</dbReference>
<organism evidence="8 9">
    <name type="scientific">Roseospira goensis</name>
    <dbReference type="NCBI Taxonomy" id="391922"/>
    <lineage>
        <taxon>Bacteria</taxon>
        <taxon>Pseudomonadati</taxon>
        <taxon>Pseudomonadota</taxon>
        <taxon>Alphaproteobacteria</taxon>
        <taxon>Rhodospirillales</taxon>
        <taxon>Rhodospirillaceae</taxon>
        <taxon>Roseospira</taxon>
    </lineage>
</organism>
<dbReference type="NCBIfam" id="NF008557">
    <property type="entry name" value="PRK11493.1"/>
    <property type="match status" value="1"/>
</dbReference>
<dbReference type="PANTHER" id="PTHR11364">
    <property type="entry name" value="THIOSULFATE SULFERTANSFERASE"/>
    <property type="match status" value="1"/>
</dbReference>
<comment type="catalytic activity">
    <reaction evidence="5">
        <text>2-oxo-3-sulfanylpropanoate + [thioredoxin]-dithiol = [thioredoxin]-disulfide + hydrogen sulfide + pyruvate + H(+)</text>
        <dbReference type="Rhea" id="RHEA:21740"/>
        <dbReference type="Rhea" id="RHEA-COMP:10698"/>
        <dbReference type="Rhea" id="RHEA-COMP:10700"/>
        <dbReference type="ChEBI" id="CHEBI:15361"/>
        <dbReference type="ChEBI" id="CHEBI:15378"/>
        <dbReference type="ChEBI" id="CHEBI:29919"/>
        <dbReference type="ChEBI" id="CHEBI:29950"/>
        <dbReference type="ChEBI" id="CHEBI:50058"/>
        <dbReference type="ChEBI" id="CHEBI:57678"/>
        <dbReference type="EC" id="2.8.1.2"/>
    </reaction>
    <physiologicalReaction direction="left-to-right" evidence="5">
        <dbReference type="Rhea" id="RHEA:21741"/>
    </physiologicalReaction>
</comment>
<dbReference type="SMART" id="SM00450">
    <property type="entry name" value="RHOD"/>
    <property type="match status" value="2"/>
</dbReference>
<dbReference type="CDD" id="cd01448">
    <property type="entry name" value="TST_Repeat_1"/>
    <property type="match status" value="1"/>
</dbReference>
<reference evidence="8 9" key="1">
    <citation type="submission" date="2020-08" db="EMBL/GenBank/DDBJ databases">
        <title>Genome sequencing of Purple Non-Sulfur Bacteria from various extreme environments.</title>
        <authorList>
            <person name="Mayer M."/>
        </authorList>
    </citation>
    <scope>NUCLEOTIDE SEQUENCE [LARGE SCALE GENOMIC DNA]</scope>
    <source>
        <strain evidence="8 9">JA135</strain>
    </source>
</reference>
<evidence type="ECO:0000256" key="5">
    <source>
        <dbReference type="ARBA" id="ARBA00051793"/>
    </source>
</evidence>
<dbReference type="InterPro" id="IPR036873">
    <property type="entry name" value="Rhodanese-like_dom_sf"/>
</dbReference>